<dbReference type="SUPFAM" id="SSF68906">
    <property type="entry name" value="SAP domain"/>
    <property type="match status" value="1"/>
</dbReference>
<protein>
    <recommendedName>
        <fullName evidence="2">SAP domain-containing protein</fullName>
    </recommendedName>
</protein>
<evidence type="ECO:0000256" key="1">
    <source>
        <dbReference type="SAM" id="MobiDB-lite"/>
    </source>
</evidence>
<dbReference type="SMART" id="SM00513">
    <property type="entry name" value="SAP"/>
    <property type="match status" value="1"/>
</dbReference>
<dbReference type="Pfam" id="PF02037">
    <property type="entry name" value="SAP"/>
    <property type="match status" value="1"/>
</dbReference>
<comment type="caution">
    <text evidence="3">The sequence shown here is derived from an EMBL/GenBank/DDBJ whole genome shotgun (WGS) entry which is preliminary data.</text>
</comment>
<dbReference type="InterPro" id="IPR003034">
    <property type="entry name" value="SAP_dom"/>
</dbReference>
<feature type="compositionally biased region" description="Pro residues" evidence="1">
    <location>
        <begin position="259"/>
        <end position="268"/>
    </location>
</feature>
<feature type="domain" description="SAP" evidence="2">
    <location>
        <begin position="6"/>
        <end position="40"/>
    </location>
</feature>
<keyword evidence="4" id="KW-1185">Reference proteome</keyword>
<feature type="region of interest" description="Disordered" evidence="1">
    <location>
        <begin position="495"/>
        <end position="573"/>
    </location>
</feature>
<accession>A0A5D3APQ5</accession>
<feature type="compositionally biased region" description="Low complexity" evidence="1">
    <location>
        <begin position="269"/>
        <end position="285"/>
    </location>
</feature>
<evidence type="ECO:0000313" key="3">
    <source>
        <dbReference type="EMBL" id="TYJ53527.1"/>
    </source>
</evidence>
<evidence type="ECO:0000313" key="4">
    <source>
        <dbReference type="Proteomes" id="UP000322245"/>
    </source>
</evidence>
<feature type="compositionally biased region" description="Basic and acidic residues" evidence="1">
    <location>
        <begin position="59"/>
        <end position="72"/>
    </location>
</feature>
<name>A0A5D3APQ5_9TREE</name>
<dbReference type="Proteomes" id="UP000322245">
    <property type="component" value="Unassembled WGS sequence"/>
</dbReference>
<reference evidence="3 4" key="1">
    <citation type="submission" date="2017-05" db="EMBL/GenBank/DDBJ databases">
        <title>The Genome Sequence of Tsuchiyaea wingfieldii DSM 27421.</title>
        <authorList>
            <person name="Cuomo C."/>
            <person name="Passer A."/>
            <person name="Billmyre B."/>
            <person name="Heitman J."/>
        </authorList>
    </citation>
    <scope>NUCLEOTIDE SEQUENCE [LARGE SCALE GENOMIC DNA]</scope>
    <source>
        <strain evidence="3 4">DSM 27421</strain>
    </source>
</reference>
<gene>
    <name evidence="3" type="ORF">B9479_005858</name>
</gene>
<proteinExistence type="predicted"/>
<dbReference type="PANTHER" id="PTHR47031:SF3">
    <property type="entry name" value="SAP DOMAIN-CONTAINING PROTEIN"/>
    <property type="match status" value="1"/>
</dbReference>
<dbReference type="InterPro" id="IPR036361">
    <property type="entry name" value="SAP_dom_sf"/>
</dbReference>
<feature type="compositionally biased region" description="Basic and acidic residues" evidence="1">
    <location>
        <begin position="163"/>
        <end position="173"/>
    </location>
</feature>
<dbReference type="PROSITE" id="PS50800">
    <property type="entry name" value="SAP"/>
    <property type="match status" value="1"/>
</dbReference>
<feature type="region of interest" description="Disordered" evidence="1">
    <location>
        <begin position="431"/>
        <end position="461"/>
    </location>
</feature>
<dbReference type="PANTHER" id="PTHR47031">
    <property type="entry name" value="SAP DNA-BINDING DOMAIN-CONTAINING PROTEIN"/>
    <property type="match status" value="1"/>
</dbReference>
<sequence length="573" mass="60363">MSSIDAKSLKVAELKEELSKRGLDAKGLKKDLVERLQNAIEEELNPKPSTPPIEDPTDENVKEPTEDPKKQAEATSRPATPPAPEVQDARPSTPPIEHVPVAAEGVGSVMVDGYPESVKEPETAQNGAEPARVPTPPPLDTEAEQQVLATEPKIFDSEVAEVIAREEEKEREAAAAALTPDLPPKSLSPLPPSEEKALERERESKAEHGMEVDEDKQEKKEEGDEMQIDRPLSPAAPPTKRSLSPSSPPRPIKKSRASPSPPPAPPAPQATSSASTPAPLAPTSSGEHPPTTVLYITNLKRPIPFPGLHELLYDDSPPSSHPSSLPPPRKPFADEDTPGIWVSGVKDHAYAVFPSSAAAAATASRINGIKWPEETGGNLSVEYIPEDRLLQLVEREEKAWTNGRQKLVLKVVRDGEGFDYVFEGQGKLGRVPSRGAPVPSGPHARGPPGFPTGPRNAFGANAPPLAPGQRGPPRAVPLTGVNAIGVNGPGSAGGIPAGPGRGGFGARGRGGFPVQGGRPWGPGANGPGPHGGPGYGPRRDGGAPGLQQGERMRPTRTQPRLFWKKGPGAVDGP</sequence>
<feature type="compositionally biased region" description="Gly residues" evidence="1">
    <location>
        <begin position="495"/>
        <end position="535"/>
    </location>
</feature>
<dbReference type="AlphaFoldDB" id="A0A5D3APQ5"/>
<feature type="compositionally biased region" description="Basic and acidic residues" evidence="1">
    <location>
        <begin position="193"/>
        <end position="222"/>
    </location>
</feature>
<dbReference type="Gene3D" id="1.10.720.30">
    <property type="entry name" value="SAP domain"/>
    <property type="match status" value="1"/>
</dbReference>
<evidence type="ECO:0000259" key="2">
    <source>
        <dbReference type="PROSITE" id="PS50800"/>
    </source>
</evidence>
<dbReference type="EMBL" id="NIDF01000086">
    <property type="protein sequence ID" value="TYJ53527.1"/>
    <property type="molecule type" value="Genomic_DNA"/>
</dbReference>
<feature type="region of interest" description="Disordered" evidence="1">
    <location>
        <begin position="39"/>
        <end position="333"/>
    </location>
</feature>
<organism evidence="3 4">
    <name type="scientific">Cryptococcus floricola</name>
    <dbReference type="NCBI Taxonomy" id="2591691"/>
    <lineage>
        <taxon>Eukaryota</taxon>
        <taxon>Fungi</taxon>
        <taxon>Dikarya</taxon>
        <taxon>Basidiomycota</taxon>
        <taxon>Agaricomycotina</taxon>
        <taxon>Tremellomycetes</taxon>
        <taxon>Tremellales</taxon>
        <taxon>Cryptococcaceae</taxon>
        <taxon>Cryptococcus</taxon>
    </lineage>
</organism>